<sequence length="83" mass="9320">MTTPADSHEPSDEIWFVTELSAAMRHLETALRLSQAPERFLLPDGSTVSEAQLRLWVDRNTHRTQGLLNQLQALLEEIAAPPT</sequence>
<evidence type="ECO:0000313" key="1">
    <source>
        <dbReference type="EMBL" id="MDQ1033498.1"/>
    </source>
</evidence>
<evidence type="ECO:0000313" key="2">
    <source>
        <dbReference type="Proteomes" id="UP001230328"/>
    </source>
</evidence>
<proteinExistence type="predicted"/>
<accession>A0ABU0TCE9</accession>
<dbReference type="Proteomes" id="UP001230328">
    <property type="component" value="Unassembled WGS sequence"/>
</dbReference>
<comment type="caution">
    <text evidence="1">The sequence shown here is derived from an EMBL/GenBank/DDBJ whole genome shotgun (WGS) entry which is preliminary data.</text>
</comment>
<keyword evidence="2" id="KW-1185">Reference proteome</keyword>
<dbReference type="RefSeq" id="WP_307530802.1">
    <property type="nucleotide sequence ID" value="NZ_JAUSZI010000002.1"/>
</dbReference>
<reference evidence="1 2" key="1">
    <citation type="submission" date="2023-07" db="EMBL/GenBank/DDBJ databases">
        <title>Comparative genomics of wheat-associated soil bacteria to identify genetic determinants of phenazine resistance.</title>
        <authorList>
            <person name="Mouncey N."/>
        </authorList>
    </citation>
    <scope>NUCLEOTIDE SEQUENCE [LARGE SCALE GENOMIC DNA]</scope>
    <source>
        <strain evidence="1 2">V2I4</strain>
    </source>
</reference>
<name>A0ABU0TCE9_9ACTN</name>
<protein>
    <submittedName>
        <fullName evidence="1">Uncharacterized protein</fullName>
    </submittedName>
</protein>
<dbReference type="EMBL" id="JAUSZI010000002">
    <property type="protein sequence ID" value="MDQ1033498.1"/>
    <property type="molecule type" value="Genomic_DNA"/>
</dbReference>
<gene>
    <name evidence="1" type="ORF">QF035_011080</name>
</gene>
<organism evidence="1 2">
    <name type="scientific">Streptomyces umbrinus</name>
    <dbReference type="NCBI Taxonomy" id="67370"/>
    <lineage>
        <taxon>Bacteria</taxon>
        <taxon>Bacillati</taxon>
        <taxon>Actinomycetota</taxon>
        <taxon>Actinomycetes</taxon>
        <taxon>Kitasatosporales</taxon>
        <taxon>Streptomycetaceae</taxon>
        <taxon>Streptomyces</taxon>
        <taxon>Streptomyces phaeochromogenes group</taxon>
    </lineage>
</organism>